<feature type="transmembrane region" description="Helical" evidence="1">
    <location>
        <begin position="60"/>
        <end position="80"/>
    </location>
</feature>
<dbReference type="AlphaFoldDB" id="A0A6G8S1E3"/>
<dbReference type="RefSeq" id="WP_166322154.1">
    <property type="nucleotide sequence ID" value="NZ_CP049916.1"/>
</dbReference>
<keyword evidence="1" id="KW-0472">Membrane</keyword>
<feature type="domain" description="YcxB-like C-terminal" evidence="2">
    <location>
        <begin position="116"/>
        <end position="158"/>
    </location>
</feature>
<name>A0A6G8S1E3_9GAMM</name>
<organism evidence="3 4">
    <name type="scientific">Acinetobacter lanii</name>
    <dbReference type="NCBI Taxonomy" id="2715163"/>
    <lineage>
        <taxon>Bacteria</taxon>
        <taxon>Pseudomonadati</taxon>
        <taxon>Pseudomonadota</taxon>
        <taxon>Gammaproteobacteria</taxon>
        <taxon>Moraxellales</taxon>
        <taxon>Moraxellaceae</taxon>
        <taxon>Acinetobacter</taxon>
    </lineage>
</organism>
<evidence type="ECO:0000313" key="3">
    <source>
        <dbReference type="EMBL" id="QIO07934.1"/>
    </source>
</evidence>
<keyword evidence="4" id="KW-1185">Reference proteome</keyword>
<accession>A0A6G8S1E3</accession>
<evidence type="ECO:0000256" key="1">
    <source>
        <dbReference type="SAM" id="Phobius"/>
    </source>
</evidence>
<dbReference type="KEGG" id="alj:G8D99_02080"/>
<feature type="transmembrane region" description="Helical" evidence="1">
    <location>
        <begin position="36"/>
        <end position="54"/>
    </location>
</feature>
<sequence>MSDNKPALSVRYFLNLEESQDGFALATFGKKQISRFLTPLVSVGIVIWGFYLGMNGVGRYYVALGLFFILLQLIMRYWFLPMMFKRQFIKYQFGKSEQGIDLFQNAAELFSSGRPKQAFNYTDVNKFTTGKLTYMIELKNKTVIIVPKRAFANSADQTVFENTFKK</sequence>
<keyword evidence="1" id="KW-1133">Transmembrane helix</keyword>
<evidence type="ECO:0000259" key="2">
    <source>
        <dbReference type="Pfam" id="PF14317"/>
    </source>
</evidence>
<dbReference type="Proteomes" id="UP000501939">
    <property type="component" value="Chromosome"/>
</dbReference>
<protein>
    <submittedName>
        <fullName evidence="3">YcxB family protein</fullName>
    </submittedName>
</protein>
<dbReference type="EMBL" id="CP049916">
    <property type="protein sequence ID" value="QIO07934.1"/>
    <property type="molecule type" value="Genomic_DNA"/>
</dbReference>
<reference evidence="3 4" key="1">
    <citation type="submission" date="2020-03" db="EMBL/GenBank/DDBJ databases">
        <authorList>
            <person name="Zhu W."/>
        </authorList>
    </citation>
    <scope>NUCLEOTIDE SEQUENCE [LARGE SCALE GENOMIC DNA]</scope>
    <source>
        <strain evidence="3 4">185</strain>
    </source>
</reference>
<dbReference type="Pfam" id="PF14317">
    <property type="entry name" value="YcxB"/>
    <property type="match status" value="1"/>
</dbReference>
<keyword evidence="1" id="KW-0812">Transmembrane</keyword>
<dbReference type="InterPro" id="IPR025588">
    <property type="entry name" value="YcxB-like_C"/>
</dbReference>
<gene>
    <name evidence="3" type="ORF">G8D99_02080</name>
</gene>
<proteinExistence type="predicted"/>
<evidence type="ECO:0000313" key="4">
    <source>
        <dbReference type="Proteomes" id="UP000501939"/>
    </source>
</evidence>